<sequence length="236" mass="27193">MEYMYAHMSLLKDFIRNCKGTLPAIRHLLYRYIGHLTKITNKFCSEKAASVIEFDSQVISYIRLHGMWTFNRAGKQATDDLMKKNNLQNKLNPSDVKAFHAYVAGERSATQPRERPPRSASSYKRAPVSNFSRSSPTKRRRSSQSPSHDLRDQITKYTPDENRYPANHRIFNNQPLPMGQNYRPKYCDFFNKTGSCKHGTRCQYVHACANCKLPCALCTGLPSYLSIWSEKLLISK</sequence>
<dbReference type="Ensembl" id="ENSCSAVT00000003634.1">
    <property type="protein sequence ID" value="ENSCSAVP00000003579.1"/>
    <property type="gene ID" value="ENSCSAVG00000002128.1"/>
</dbReference>
<feature type="zinc finger region" description="C3H1-type" evidence="4">
    <location>
        <begin position="181"/>
        <end position="209"/>
    </location>
</feature>
<dbReference type="GO" id="GO:0008270">
    <property type="term" value="F:zinc ion binding"/>
    <property type="evidence" value="ECO:0007669"/>
    <property type="project" value="UniProtKB-KW"/>
</dbReference>
<reference evidence="8" key="1">
    <citation type="submission" date="2003-08" db="EMBL/GenBank/DDBJ databases">
        <authorList>
            <person name="Birren B."/>
            <person name="Nusbaum C."/>
            <person name="Abebe A."/>
            <person name="Abouelleil A."/>
            <person name="Adekoya E."/>
            <person name="Ait-zahra M."/>
            <person name="Allen N."/>
            <person name="Allen T."/>
            <person name="An P."/>
            <person name="Anderson M."/>
            <person name="Anderson S."/>
            <person name="Arachchi H."/>
            <person name="Armbruster J."/>
            <person name="Bachantsang P."/>
            <person name="Baldwin J."/>
            <person name="Barry A."/>
            <person name="Bayul T."/>
            <person name="Blitshsteyn B."/>
            <person name="Bloom T."/>
            <person name="Blye J."/>
            <person name="Boguslavskiy L."/>
            <person name="Borowsky M."/>
            <person name="Boukhgalter B."/>
            <person name="Brunache A."/>
            <person name="Butler J."/>
            <person name="Calixte N."/>
            <person name="Calvo S."/>
            <person name="Camarata J."/>
            <person name="Campo K."/>
            <person name="Chang J."/>
            <person name="Cheshatsang Y."/>
            <person name="Citroen M."/>
            <person name="Collymore A."/>
            <person name="Considine T."/>
            <person name="Cook A."/>
            <person name="Cooke P."/>
            <person name="Corum B."/>
            <person name="Cuomo C."/>
            <person name="David R."/>
            <person name="Dawoe T."/>
            <person name="Degray S."/>
            <person name="Dodge S."/>
            <person name="Dooley K."/>
            <person name="Dorje P."/>
            <person name="Dorjee K."/>
            <person name="Dorris L."/>
            <person name="Duffey N."/>
            <person name="Dupes A."/>
            <person name="Elkins T."/>
            <person name="Engels R."/>
            <person name="Erickson J."/>
            <person name="Farina A."/>
            <person name="Faro S."/>
            <person name="Ferreira P."/>
            <person name="Fischer H."/>
            <person name="Fitzgerald M."/>
            <person name="Foley K."/>
            <person name="Gage D."/>
            <person name="Galagan J."/>
            <person name="Gearin G."/>
            <person name="Gnerre S."/>
            <person name="Gnirke A."/>
            <person name="Goyette A."/>
            <person name="Graham J."/>
            <person name="Grandbois E."/>
            <person name="Gyaltsen K."/>
            <person name="Hafez N."/>
            <person name="Hagopian D."/>
            <person name="Hagos B."/>
            <person name="Hall J."/>
            <person name="Hatcher B."/>
            <person name="Heller A."/>
            <person name="Higgins H."/>
            <person name="Honan T."/>
            <person name="Horn A."/>
            <person name="Houde N."/>
            <person name="Hughes L."/>
            <person name="Hulme W."/>
            <person name="Husby E."/>
            <person name="Iliev I."/>
            <person name="Jaffe D."/>
            <person name="Jones C."/>
            <person name="Kamal M."/>
            <person name="Kamat A."/>
            <person name="Kamvysselis M."/>
            <person name="Karlsson E."/>
            <person name="Kells C."/>
            <person name="Kieu A."/>
            <person name="Kisner P."/>
            <person name="Kodira C."/>
            <person name="Kulbokas E."/>
            <person name="Labutti K."/>
            <person name="Lama D."/>
            <person name="Landers T."/>
            <person name="Leger J."/>
            <person name="Levine S."/>
            <person name="Lewis D."/>
            <person name="Lewis T."/>
            <person name="Lindblad-toh K."/>
            <person name="Liu X."/>
            <person name="Lokyitsang T."/>
            <person name="Lokyitsang Y."/>
            <person name="Lucien O."/>
            <person name="Lui A."/>
            <person name="Ma L.J."/>
            <person name="Mabbitt R."/>
            <person name="Macdonald J."/>
            <person name="Maclean C."/>
            <person name="Major J."/>
            <person name="Manning J."/>
            <person name="Marabella R."/>
            <person name="Maru K."/>
            <person name="Matthews C."/>
            <person name="Mauceli E."/>
            <person name="Mccarthy M."/>
            <person name="Mcdonough S."/>
            <person name="Mcghee T."/>
            <person name="Meldrim J."/>
            <person name="Meneus L."/>
            <person name="Mesirov J."/>
            <person name="Mihalev A."/>
            <person name="Mihova T."/>
            <person name="Mikkelsen T."/>
            <person name="Mlenga V."/>
            <person name="Moru K."/>
            <person name="Mozes J."/>
            <person name="Mulrain L."/>
            <person name="Munson G."/>
            <person name="Naylor J."/>
            <person name="Newes C."/>
            <person name="Nguyen C."/>
            <person name="Nguyen N."/>
            <person name="Nguyen T."/>
            <person name="Nicol R."/>
            <person name="Nielsen C."/>
            <person name="Nizzari M."/>
            <person name="Norbu C."/>
            <person name="Norbu N."/>
            <person name="O'donnell P."/>
            <person name="Okoawo O."/>
            <person name="O'leary S."/>
            <person name="Omotosho B."/>
            <person name="O'neill K."/>
            <person name="Osman S."/>
            <person name="Parker S."/>
            <person name="Perrin D."/>
            <person name="Phunkhang P."/>
            <person name="Piqani B."/>
            <person name="Purcell S."/>
            <person name="Rachupka T."/>
            <person name="Ramasamy U."/>
            <person name="Rameau R."/>
            <person name="Ray V."/>
            <person name="Raymond C."/>
            <person name="Retta R."/>
            <person name="Richardson S."/>
            <person name="Rise C."/>
            <person name="Rodriguez J."/>
            <person name="Rogers J."/>
            <person name="Rogov P."/>
            <person name="Rutman M."/>
            <person name="Schupbach R."/>
            <person name="Seaman C."/>
            <person name="Settipalli S."/>
            <person name="Sharpe T."/>
            <person name="Sheridan J."/>
            <person name="Sherpa N."/>
            <person name="Shi J."/>
            <person name="Smirnov S."/>
            <person name="Smith C."/>
            <person name="Sougnez C."/>
            <person name="Spencer B."/>
            <person name="Stalker J."/>
            <person name="Stange-thomann N."/>
            <person name="Stavropoulos S."/>
            <person name="Stetson K."/>
            <person name="Stone C."/>
            <person name="Stone S."/>
            <person name="Stubbs M."/>
            <person name="Talamas J."/>
            <person name="Tchuinga P."/>
            <person name="Tenzing P."/>
            <person name="Tesfaye S."/>
            <person name="Theodore J."/>
            <person name="Thoulutsang Y."/>
            <person name="Topham K."/>
            <person name="Towey S."/>
            <person name="Tsamla T."/>
            <person name="Tsomo N."/>
            <person name="Vallee D."/>
            <person name="Vassiliev H."/>
            <person name="Venkataraman V."/>
            <person name="Vinson J."/>
            <person name="Vo A."/>
            <person name="Wade C."/>
            <person name="Wang S."/>
            <person name="Wangchuk T."/>
            <person name="Wangdi T."/>
            <person name="Whittaker C."/>
            <person name="Wilkinson J."/>
            <person name="Wu Y."/>
            <person name="Wyman D."/>
            <person name="Yadav S."/>
            <person name="Yang S."/>
            <person name="Yang X."/>
            <person name="Yeager S."/>
            <person name="Yee E."/>
            <person name="Young G."/>
            <person name="Zainoun J."/>
            <person name="Zembeck L."/>
            <person name="Zimmer A."/>
            <person name="Zody M."/>
            <person name="Lander E."/>
        </authorList>
    </citation>
    <scope>NUCLEOTIDE SEQUENCE [LARGE SCALE GENOMIC DNA]</scope>
</reference>
<keyword evidence="1 4" id="KW-0479">Metal-binding</keyword>
<keyword evidence="3 4" id="KW-0862">Zinc</keyword>
<evidence type="ECO:0000256" key="1">
    <source>
        <dbReference type="ARBA" id="ARBA00022723"/>
    </source>
</evidence>
<reference evidence="7" key="3">
    <citation type="submission" date="2025-09" db="UniProtKB">
        <authorList>
            <consortium name="Ensembl"/>
        </authorList>
    </citation>
    <scope>IDENTIFICATION</scope>
</reference>
<dbReference type="Proteomes" id="UP000007875">
    <property type="component" value="Unassembled WGS sequence"/>
</dbReference>
<evidence type="ECO:0000313" key="8">
    <source>
        <dbReference type="Proteomes" id="UP000007875"/>
    </source>
</evidence>
<evidence type="ECO:0000313" key="7">
    <source>
        <dbReference type="Ensembl" id="ENSCSAVP00000003579.1"/>
    </source>
</evidence>
<evidence type="ECO:0000256" key="5">
    <source>
        <dbReference type="SAM" id="MobiDB-lite"/>
    </source>
</evidence>
<dbReference type="AlphaFoldDB" id="H2YE31"/>
<dbReference type="Pfam" id="PF00642">
    <property type="entry name" value="zf-CCCH"/>
    <property type="match status" value="1"/>
</dbReference>
<evidence type="ECO:0000256" key="2">
    <source>
        <dbReference type="ARBA" id="ARBA00022771"/>
    </source>
</evidence>
<dbReference type="InterPro" id="IPR036855">
    <property type="entry name" value="Znf_CCCH_sf"/>
</dbReference>
<dbReference type="HOGENOM" id="CLU_1175091_0_0_1"/>
<evidence type="ECO:0000256" key="3">
    <source>
        <dbReference type="ARBA" id="ARBA00022833"/>
    </source>
</evidence>
<dbReference type="SUPFAM" id="SSF90229">
    <property type="entry name" value="CCCH zinc finger"/>
    <property type="match status" value="1"/>
</dbReference>
<evidence type="ECO:0000259" key="6">
    <source>
        <dbReference type="PROSITE" id="PS50103"/>
    </source>
</evidence>
<feature type="region of interest" description="Disordered" evidence="5">
    <location>
        <begin position="105"/>
        <end position="167"/>
    </location>
</feature>
<feature type="domain" description="C3H1-type" evidence="6">
    <location>
        <begin position="181"/>
        <end position="209"/>
    </location>
</feature>
<dbReference type="InParanoid" id="H2YE31"/>
<keyword evidence="2 4" id="KW-0863">Zinc-finger</keyword>
<organism evidence="7 8">
    <name type="scientific">Ciona savignyi</name>
    <name type="common">Pacific transparent sea squirt</name>
    <dbReference type="NCBI Taxonomy" id="51511"/>
    <lineage>
        <taxon>Eukaryota</taxon>
        <taxon>Metazoa</taxon>
        <taxon>Chordata</taxon>
        <taxon>Tunicata</taxon>
        <taxon>Ascidiacea</taxon>
        <taxon>Phlebobranchia</taxon>
        <taxon>Cionidae</taxon>
        <taxon>Ciona</taxon>
    </lineage>
</organism>
<feature type="compositionally biased region" description="Basic and acidic residues" evidence="5">
    <location>
        <begin position="148"/>
        <end position="163"/>
    </location>
</feature>
<dbReference type="InterPro" id="IPR000571">
    <property type="entry name" value="Znf_CCCH"/>
</dbReference>
<evidence type="ECO:0000256" key="4">
    <source>
        <dbReference type="PROSITE-ProRule" id="PRU00723"/>
    </source>
</evidence>
<accession>H2YE31</accession>
<protein>
    <recommendedName>
        <fullName evidence="6">C3H1-type domain-containing protein</fullName>
    </recommendedName>
</protein>
<keyword evidence="8" id="KW-1185">Reference proteome</keyword>
<reference evidence="7" key="2">
    <citation type="submission" date="2025-08" db="UniProtKB">
        <authorList>
            <consortium name="Ensembl"/>
        </authorList>
    </citation>
    <scope>IDENTIFICATION</scope>
</reference>
<proteinExistence type="predicted"/>
<dbReference type="SMART" id="SM00356">
    <property type="entry name" value="ZnF_C3H1"/>
    <property type="match status" value="1"/>
</dbReference>
<dbReference type="PROSITE" id="PS50103">
    <property type="entry name" value="ZF_C3H1"/>
    <property type="match status" value="1"/>
</dbReference>
<name>H2YE31_CIOSA</name>